<keyword evidence="3" id="KW-1185">Reference proteome</keyword>
<evidence type="ECO:0000313" key="2">
    <source>
        <dbReference type="EMBL" id="KAH3703852.1"/>
    </source>
</evidence>
<feature type="coiled-coil region" evidence="1">
    <location>
        <begin position="57"/>
        <end position="101"/>
    </location>
</feature>
<evidence type="ECO:0000313" key="3">
    <source>
        <dbReference type="Proteomes" id="UP000828390"/>
    </source>
</evidence>
<evidence type="ECO:0000256" key="1">
    <source>
        <dbReference type="SAM" id="Coils"/>
    </source>
</evidence>
<reference evidence="2" key="1">
    <citation type="journal article" date="2019" name="bioRxiv">
        <title>The Genome of the Zebra Mussel, Dreissena polymorpha: A Resource for Invasive Species Research.</title>
        <authorList>
            <person name="McCartney M.A."/>
            <person name="Auch B."/>
            <person name="Kono T."/>
            <person name="Mallez S."/>
            <person name="Zhang Y."/>
            <person name="Obille A."/>
            <person name="Becker A."/>
            <person name="Abrahante J.E."/>
            <person name="Garbe J."/>
            <person name="Badalamenti J.P."/>
            <person name="Herman A."/>
            <person name="Mangelson H."/>
            <person name="Liachko I."/>
            <person name="Sullivan S."/>
            <person name="Sone E.D."/>
            <person name="Koren S."/>
            <person name="Silverstein K.A.T."/>
            <person name="Beckman K.B."/>
            <person name="Gohl D.M."/>
        </authorList>
    </citation>
    <scope>NUCLEOTIDE SEQUENCE</scope>
    <source>
        <strain evidence="2">Duluth1</strain>
        <tissue evidence="2">Whole animal</tissue>
    </source>
</reference>
<dbReference type="EMBL" id="JAIWYP010000015">
    <property type="protein sequence ID" value="KAH3703852.1"/>
    <property type="molecule type" value="Genomic_DNA"/>
</dbReference>
<proteinExistence type="predicted"/>
<name>A0A9D3YN41_DREPO</name>
<gene>
    <name evidence="2" type="ORF">DPMN_078899</name>
</gene>
<protein>
    <submittedName>
        <fullName evidence="2">Uncharacterized protein</fullName>
    </submittedName>
</protein>
<comment type="caution">
    <text evidence="2">The sequence shown here is derived from an EMBL/GenBank/DDBJ whole genome shotgun (WGS) entry which is preliminary data.</text>
</comment>
<sequence>MNDIVMARTSLFRQPASQPASQPARQPASPPAFDNLITSFFLRKTWLRIAALNILEKKTLNEMKDTLEELKASVKSEVDKYASLQDELKQLRDAIQDIGDNSNQEIYLIASIKCQDKIQLFEKYRQNFVKSSITFQPYSEIVQYISEMSGLGKIEHGTKKITVQRNPDKIIKLNSKSENGAYLNEIKCLGIRDICVLLNGQVLIADSETNEVKLLNQQYHLVSHCSVSDEPSGICQITPHEVAVTVGSAVQFFQVKCCQLVTDRKLQLQHDCKGIAYHEEDLFVDSDTALYKYTLSGELFSKLHEVKEKEQK</sequence>
<accession>A0A9D3YN41</accession>
<dbReference type="Proteomes" id="UP000828390">
    <property type="component" value="Unassembled WGS sequence"/>
</dbReference>
<organism evidence="2 3">
    <name type="scientific">Dreissena polymorpha</name>
    <name type="common">Zebra mussel</name>
    <name type="synonym">Mytilus polymorpha</name>
    <dbReference type="NCBI Taxonomy" id="45954"/>
    <lineage>
        <taxon>Eukaryota</taxon>
        <taxon>Metazoa</taxon>
        <taxon>Spiralia</taxon>
        <taxon>Lophotrochozoa</taxon>
        <taxon>Mollusca</taxon>
        <taxon>Bivalvia</taxon>
        <taxon>Autobranchia</taxon>
        <taxon>Heteroconchia</taxon>
        <taxon>Euheterodonta</taxon>
        <taxon>Imparidentia</taxon>
        <taxon>Neoheterodontei</taxon>
        <taxon>Myida</taxon>
        <taxon>Dreissenoidea</taxon>
        <taxon>Dreissenidae</taxon>
        <taxon>Dreissena</taxon>
    </lineage>
</organism>
<keyword evidence="1" id="KW-0175">Coiled coil</keyword>
<reference evidence="2" key="2">
    <citation type="submission" date="2020-11" db="EMBL/GenBank/DDBJ databases">
        <authorList>
            <person name="McCartney M.A."/>
            <person name="Auch B."/>
            <person name="Kono T."/>
            <person name="Mallez S."/>
            <person name="Becker A."/>
            <person name="Gohl D.M."/>
            <person name="Silverstein K.A.T."/>
            <person name="Koren S."/>
            <person name="Bechman K.B."/>
            <person name="Herman A."/>
            <person name="Abrahante J.E."/>
            <person name="Garbe J."/>
        </authorList>
    </citation>
    <scope>NUCLEOTIDE SEQUENCE</scope>
    <source>
        <strain evidence="2">Duluth1</strain>
        <tissue evidence="2">Whole animal</tissue>
    </source>
</reference>
<dbReference type="AlphaFoldDB" id="A0A9D3YN41"/>